<protein>
    <recommendedName>
        <fullName evidence="2">peptidylprolyl isomerase</fullName>
        <ecNumber evidence="2">5.2.1.8</ecNumber>
    </recommendedName>
</protein>
<evidence type="ECO:0000313" key="6">
    <source>
        <dbReference type="EMBL" id="QBM86075.1"/>
    </source>
</evidence>
<dbReference type="InterPro" id="IPR002130">
    <property type="entry name" value="Cyclophilin-type_PPIase_dom"/>
</dbReference>
<dbReference type="InterPro" id="IPR029000">
    <property type="entry name" value="Cyclophilin-like_dom_sf"/>
</dbReference>
<dbReference type="STRING" id="2163413.A0A4P6XI01"/>
<dbReference type="GO" id="GO:0005829">
    <property type="term" value="C:cytosol"/>
    <property type="evidence" value="ECO:0007669"/>
    <property type="project" value="TreeGrafter"/>
</dbReference>
<keyword evidence="4 6" id="KW-0413">Isomerase</keyword>
<dbReference type="PANTHER" id="PTHR11071:SF561">
    <property type="entry name" value="PEPTIDYL-PROLYL CIS-TRANS ISOMERASE D-RELATED"/>
    <property type="match status" value="1"/>
</dbReference>
<evidence type="ECO:0000256" key="3">
    <source>
        <dbReference type="ARBA" id="ARBA00023110"/>
    </source>
</evidence>
<proteinExistence type="predicted"/>
<name>A0A4P6XI01_9ASCO</name>
<dbReference type="Pfam" id="PF00160">
    <property type="entry name" value="Pro_isomerase"/>
    <property type="match status" value="1"/>
</dbReference>
<gene>
    <name evidence="6" type="primary">MPUL0A07090</name>
    <name evidence="6" type="ORF">METSCH_A07090</name>
</gene>
<evidence type="ECO:0000256" key="4">
    <source>
        <dbReference type="ARBA" id="ARBA00023235"/>
    </source>
</evidence>
<dbReference type="Gene3D" id="2.40.100.10">
    <property type="entry name" value="Cyclophilin-like"/>
    <property type="match status" value="1"/>
</dbReference>
<dbReference type="SUPFAM" id="SSF48452">
    <property type="entry name" value="TPR-like"/>
    <property type="match status" value="1"/>
</dbReference>
<dbReference type="GO" id="GO:0006457">
    <property type="term" value="P:protein folding"/>
    <property type="evidence" value="ECO:0007669"/>
    <property type="project" value="TreeGrafter"/>
</dbReference>
<dbReference type="PROSITE" id="PS50072">
    <property type="entry name" value="CSA_PPIASE_2"/>
    <property type="match status" value="1"/>
</dbReference>
<dbReference type="PRINTS" id="PR00153">
    <property type="entry name" value="CSAPPISMRASE"/>
</dbReference>
<dbReference type="EMBL" id="CP034456">
    <property type="protein sequence ID" value="QBM86075.1"/>
    <property type="molecule type" value="Genomic_DNA"/>
</dbReference>
<keyword evidence="3" id="KW-0697">Rotamase</keyword>
<dbReference type="EC" id="5.2.1.8" evidence="2"/>
<keyword evidence="7" id="KW-1185">Reference proteome</keyword>
<dbReference type="SUPFAM" id="SSF50891">
    <property type="entry name" value="Cyclophilin-like"/>
    <property type="match status" value="1"/>
</dbReference>
<dbReference type="PANTHER" id="PTHR11071">
    <property type="entry name" value="PEPTIDYL-PROLYL CIS-TRANS ISOMERASE"/>
    <property type="match status" value="1"/>
</dbReference>
<feature type="domain" description="PPIase cyclophilin-type" evidence="5">
    <location>
        <begin position="11"/>
        <end position="165"/>
    </location>
</feature>
<evidence type="ECO:0000313" key="7">
    <source>
        <dbReference type="Proteomes" id="UP000292447"/>
    </source>
</evidence>
<evidence type="ECO:0000256" key="2">
    <source>
        <dbReference type="ARBA" id="ARBA00013194"/>
    </source>
</evidence>
<sequence length="368" mass="41326">MKIESINPTFFLDIDIGGQDVGRIVLELFESKAPKAVENFSAIGPRLEGTYFHRIIKNFMIQGGDIIYAQANLYNDSQVGAGLHPDGLIFDDENVDHPMDSSFLLCMANSGKNSNGSQFFITTAPAPHLSGKHTIFGQVKHGKSVVREIERVNTTPEHVPLEGLLPVIVKFGKWEEGDALPVSNACYNPIAGDIFEEYPDDDDHIKKDSSKSVLEASLIIKNSGAALLKNGEHKNAFFKFKKCLRYVMEYIPDEDQEPDYHKKFSELKKKLYLNLSLACLKLKDYLECVNYCTFLLDMELTEHEKAKTLFRLGEAMIAGKRYKEAITFLEQAGTAVDDPAIQKQLARAESLLQKQKDAEKAKYAKFFA</sequence>
<comment type="catalytic activity">
    <reaction evidence="1">
        <text>[protein]-peptidylproline (omega=180) = [protein]-peptidylproline (omega=0)</text>
        <dbReference type="Rhea" id="RHEA:16237"/>
        <dbReference type="Rhea" id="RHEA-COMP:10747"/>
        <dbReference type="Rhea" id="RHEA-COMP:10748"/>
        <dbReference type="ChEBI" id="CHEBI:83833"/>
        <dbReference type="ChEBI" id="CHEBI:83834"/>
        <dbReference type="EC" id="5.2.1.8"/>
    </reaction>
</comment>
<dbReference type="GO" id="GO:0016018">
    <property type="term" value="F:cyclosporin A binding"/>
    <property type="evidence" value="ECO:0007669"/>
    <property type="project" value="TreeGrafter"/>
</dbReference>
<dbReference type="Gene3D" id="1.25.40.10">
    <property type="entry name" value="Tetratricopeptide repeat domain"/>
    <property type="match status" value="1"/>
</dbReference>
<dbReference type="Proteomes" id="UP000292447">
    <property type="component" value="Chromosome I"/>
</dbReference>
<organism evidence="6 7">
    <name type="scientific">Metschnikowia aff. pulcherrima</name>
    <dbReference type="NCBI Taxonomy" id="2163413"/>
    <lineage>
        <taxon>Eukaryota</taxon>
        <taxon>Fungi</taxon>
        <taxon>Dikarya</taxon>
        <taxon>Ascomycota</taxon>
        <taxon>Saccharomycotina</taxon>
        <taxon>Pichiomycetes</taxon>
        <taxon>Metschnikowiaceae</taxon>
        <taxon>Metschnikowia</taxon>
    </lineage>
</organism>
<accession>A0A4P6XI01</accession>
<dbReference type="InterPro" id="IPR011990">
    <property type="entry name" value="TPR-like_helical_dom_sf"/>
</dbReference>
<dbReference type="GO" id="GO:0003755">
    <property type="term" value="F:peptidyl-prolyl cis-trans isomerase activity"/>
    <property type="evidence" value="ECO:0007669"/>
    <property type="project" value="UniProtKB-KW"/>
</dbReference>
<dbReference type="AlphaFoldDB" id="A0A4P6XI01"/>
<evidence type="ECO:0000259" key="5">
    <source>
        <dbReference type="PROSITE" id="PS50072"/>
    </source>
</evidence>
<reference evidence="7" key="1">
    <citation type="submission" date="2019-03" db="EMBL/GenBank/DDBJ databases">
        <title>Snf2 controls pulcherriminic acid biosynthesis and connects pigmentation and antifungal activity of the yeast Metschnikowia pulcherrima.</title>
        <authorList>
            <person name="Gore-Lloyd D."/>
            <person name="Sumann I."/>
            <person name="Brachmann A.O."/>
            <person name="Schneeberger K."/>
            <person name="Ortiz-Merino R.A."/>
            <person name="Moreno-Beltran M."/>
            <person name="Schlaefli M."/>
            <person name="Kirner P."/>
            <person name="Santos Kron A."/>
            <person name="Wolfe K.H."/>
            <person name="Piel J."/>
            <person name="Ahrens C.H."/>
            <person name="Henk D."/>
            <person name="Freimoser F.M."/>
        </authorList>
    </citation>
    <scope>NUCLEOTIDE SEQUENCE [LARGE SCALE GENOMIC DNA]</scope>
    <source>
        <strain evidence="7">APC 1.2</strain>
    </source>
</reference>
<evidence type="ECO:0000256" key="1">
    <source>
        <dbReference type="ARBA" id="ARBA00000971"/>
    </source>
</evidence>